<evidence type="ECO:0000313" key="2">
    <source>
        <dbReference type="EMBL" id="VYT72241.1"/>
    </source>
</evidence>
<name>A0A6N2YZB4_PARDI</name>
<accession>A0A6N2YZB4</accession>
<gene>
    <name evidence="2" type="ORF">PDLFYP31_00213</name>
</gene>
<evidence type="ECO:0000256" key="1">
    <source>
        <dbReference type="SAM" id="MobiDB-lite"/>
    </source>
</evidence>
<feature type="region of interest" description="Disordered" evidence="1">
    <location>
        <begin position="27"/>
        <end position="54"/>
    </location>
</feature>
<organism evidence="2">
    <name type="scientific">Parabacteroides distasonis</name>
    <dbReference type="NCBI Taxonomy" id="823"/>
    <lineage>
        <taxon>Bacteria</taxon>
        <taxon>Pseudomonadati</taxon>
        <taxon>Bacteroidota</taxon>
        <taxon>Bacteroidia</taxon>
        <taxon>Bacteroidales</taxon>
        <taxon>Tannerellaceae</taxon>
        <taxon>Parabacteroides</taxon>
    </lineage>
</organism>
<feature type="region of interest" description="Disordered" evidence="1">
    <location>
        <begin position="1"/>
        <end position="20"/>
    </location>
</feature>
<reference evidence="2" key="1">
    <citation type="submission" date="2019-11" db="EMBL/GenBank/DDBJ databases">
        <authorList>
            <person name="Feng L."/>
        </authorList>
    </citation>
    <scope>NUCLEOTIDE SEQUENCE</scope>
    <source>
        <strain evidence="2">PdistasonisLFYP31</strain>
    </source>
</reference>
<dbReference type="AlphaFoldDB" id="A0A6N2YZB4"/>
<protein>
    <submittedName>
        <fullName evidence="2">Uncharacterized protein</fullName>
    </submittedName>
</protein>
<dbReference type="RefSeq" id="WP_421902479.1">
    <property type="nucleotide sequence ID" value="NZ_CACRUW010000001.1"/>
</dbReference>
<feature type="region of interest" description="Disordered" evidence="1">
    <location>
        <begin position="209"/>
        <end position="232"/>
    </location>
</feature>
<proteinExistence type="predicted"/>
<sequence>MNNGSPSTSGNITVSGTDDLTITATFTPESTVTPEEIAAIGTPAVPKEKEGQVETYDPQAPIVIIPDAVSLPSDTELSSLRLVKEDIEDPEKKAEIEKKAEDAAKAAGIDDAPKIVMEVTLVKVTTTISGEETTTAVTPVQPSDTVTVRIPYPEGVRQDLHDIVIIHLRSDGEVDVYSEAKDNLKLEKDYMEISVSSFSPFVVSYTAKSEQVDPDYPDTPDTPDTPTSNASVEGGMAVWTSANALHIRADRSAEAWVVGLSGASRARFAVVPGETRYALPAGVYLVRIADQTYKVRIRN</sequence>
<dbReference type="EMBL" id="CACRUW010000001">
    <property type="protein sequence ID" value="VYT72241.1"/>
    <property type="molecule type" value="Genomic_DNA"/>
</dbReference>